<dbReference type="GeneID" id="103210034"/>
<dbReference type="InterPro" id="IPR027417">
    <property type="entry name" value="P-loop_NTPase"/>
</dbReference>
<organism evidence="3 4">
    <name type="scientific">Orycteropus afer afer</name>
    <dbReference type="NCBI Taxonomy" id="1230840"/>
    <lineage>
        <taxon>Eukaryota</taxon>
        <taxon>Metazoa</taxon>
        <taxon>Chordata</taxon>
        <taxon>Craniata</taxon>
        <taxon>Vertebrata</taxon>
        <taxon>Euteleostomi</taxon>
        <taxon>Mammalia</taxon>
        <taxon>Eutheria</taxon>
        <taxon>Afrotheria</taxon>
        <taxon>Tubulidentata</taxon>
        <taxon>Orycteropodidae</taxon>
        <taxon>Orycteropus</taxon>
    </lineage>
</organism>
<dbReference type="GO" id="GO:0003714">
    <property type="term" value="F:transcription corepressor activity"/>
    <property type="evidence" value="ECO:0007669"/>
    <property type="project" value="TreeGrafter"/>
</dbReference>
<keyword evidence="3" id="KW-1185">Reference proteome</keyword>
<dbReference type="Proteomes" id="UP000694850">
    <property type="component" value="Unplaced"/>
</dbReference>
<reference evidence="4" key="1">
    <citation type="submission" date="2025-08" db="UniProtKB">
        <authorList>
            <consortium name="RefSeq"/>
        </authorList>
    </citation>
    <scope>IDENTIFICATION</scope>
</reference>
<dbReference type="Gene3D" id="3.40.50.300">
    <property type="entry name" value="P-loop containing nucleotide triphosphate hydrolases"/>
    <property type="match status" value="1"/>
</dbReference>
<keyword evidence="1" id="KW-0175">Coiled coil</keyword>
<evidence type="ECO:0000313" key="3">
    <source>
        <dbReference type="Proteomes" id="UP000694850"/>
    </source>
</evidence>
<feature type="compositionally biased region" description="Pro residues" evidence="2">
    <location>
        <begin position="206"/>
        <end position="218"/>
    </location>
</feature>
<evidence type="ECO:0000256" key="1">
    <source>
        <dbReference type="ARBA" id="ARBA00023054"/>
    </source>
</evidence>
<dbReference type="FunFam" id="3.40.50.300:FF:000620">
    <property type="entry name" value="NEDD4-binding protein 2 isoform X1"/>
    <property type="match status" value="1"/>
</dbReference>
<dbReference type="GO" id="GO:0005634">
    <property type="term" value="C:nucleus"/>
    <property type="evidence" value="ECO:0007669"/>
    <property type="project" value="TreeGrafter"/>
</dbReference>
<sequence>MPYGEIEAKPLGHGEEPVIEPCYKRLKPTEEAYVFPHHARANFDRIQEKTGNDWMPVSVLDFRGNPHPQGDTSHPTDCLKPLHDVMPQHRPDAVGCTDSQVVKEAGPVASTDDGIYSTSKAFIGPIYKPPEEKRRRERRAQARTLRSINGKGRREEAPKSNPKTTEIDSELFQFYKEIEELEKEKDDLESSCREPKLEPEPEPEPVPDPKPIPEPEPVPSLVQLAPYYQNLSRDPLGSEEERKGCLSAAPQPPCGYLPYLGSQPGQHPRDGQVIPPFCDGSFPSFRPEWQPLPAFIVPHGPPPPPPPSFNYHLNLQRFPPPPNPAAHVFRAQDDCRPRNGGYVNSYPVNWNCPNWGQNSAHADCGENSRDVLPCRPEHPMCEGHGHDGFCETREGCRGDAPVDVCNGIDVRVNQQCQEAKLQKLQKLLILLRGLPGSGKTTLSRILLGQSRDGIVFSTDDYFRHQDGYRYNVNQLGDAHDWNQSRAKQAMAQGRSPVIIDNTNTQAWEMKPYVEMAIGKGYRVEFHEPETWWKFDPEELEKRNKHGVSRKKIAQMLERYEYHVSISIVMNSADPSHRSAARPPPPECRQRWGAL</sequence>
<feature type="region of interest" description="Disordered" evidence="2">
    <location>
        <begin position="573"/>
        <end position="594"/>
    </location>
</feature>
<gene>
    <name evidence="4" type="primary">N4BP2L2</name>
</gene>
<dbReference type="PANTHER" id="PTHR13308:SF23">
    <property type="entry name" value="NEDD4-BINDING PROTEIN 2-LIKE 2"/>
    <property type="match status" value="1"/>
</dbReference>
<feature type="compositionally biased region" description="Basic and acidic residues" evidence="2">
    <location>
        <begin position="183"/>
        <end position="199"/>
    </location>
</feature>
<accession>A0A8B7B2N0</accession>
<feature type="region of interest" description="Disordered" evidence="2">
    <location>
        <begin position="125"/>
        <end position="169"/>
    </location>
</feature>
<feature type="region of interest" description="Disordered" evidence="2">
    <location>
        <begin position="183"/>
        <end position="219"/>
    </location>
</feature>
<dbReference type="SUPFAM" id="SSF52540">
    <property type="entry name" value="P-loop containing nucleoside triphosphate hydrolases"/>
    <property type="match status" value="1"/>
</dbReference>
<dbReference type="CTD" id="10443"/>
<dbReference type="InterPro" id="IPR026302">
    <property type="entry name" value="NEDD4-bd_p2"/>
</dbReference>
<dbReference type="PANTHER" id="PTHR13308">
    <property type="entry name" value="NEDD4-BINDING PROTEIN 2-LIKE 1"/>
    <property type="match status" value="1"/>
</dbReference>
<dbReference type="GO" id="GO:0000122">
    <property type="term" value="P:negative regulation of transcription by RNA polymerase II"/>
    <property type="evidence" value="ECO:0007669"/>
    <property type="project" value="TreeGrafter"/>
</dbReference>
<evidence type="ECO:0000256" key="2">
    <source>
        <dbReference type="SAM" id="MobiDB-lite"/>
    </source>
</evidence>
<proteinExistence type="predicted"/>
<evidence type="ECO:0000313" key="4">
    <source>
        <dbReference type="RefSeq" id="XP_007954149.1"/>
    </source>
</evidence>
<dbReference type="OrthoDB" id="3231855at2759"/>
<dbReference type="Pfam" id="PF13671">
    <property type="entry name" value="AAA_33"/>
    <property type="match status" value="1"/>
</dbReference>
<dbReference type="AlphaFoldDB" id="A0A8B7B2N0"/>
<protein>
    <submittedName>
        <fullName evidence="4">NEDD4-binding protein 2-like 2</fullName>
    </submittedName>
</protein>
<name>A0A8B7B2N0_ORYAF</name>
<dbReference type="RefSeq" id="XP_007954149.1">
    <property type="nucleotide sequence ID" value="XM_007955958.1"/>
</dbReference>